<evidence type="ECO:0000313" key="1">
    <source>
        <dbReference type="EMBL" id="WBM80185.1"/>
    </source>
</evidence>
<dbReference type="Proteomes" id="UP001212421">
    <property type="component" value="Chromosome"/>
</dbReference>
<sequence>MTDADRSRVKEEGIVQAETLWRQIESKWGLLNVIDVLNVLHLAKGDEDELARMRAEGRLLAFKRGGEWAYPEFQFQAESGLIEPVITDLIQLASQLNWVNEELVIWLCSPSGYFGGDLPIEHLHGPEDLLEKARKEWTVEW</sequence>
<dbReference type="EMBL" id="CP075584">
    <property type="protein sequence ID" value="WBM80185.1"/>
    <property type="molecule type" value="Genomic_DNA"/>
</dbReference>
<proteinExistence type="predicted"/>
<keyword evidence="2" id="KW-1185">Reference proteome</keyword>
<gene>
    <name evidence="1" type="ORF">KIV56_00930</name>
</gene>
<accession>A0ABY7ND32</accession>
<protein>
    <recommendedName>
        <fullName evidence="3">DUF2384 domain-containing protein</fullName>
    </recommendedName>
</protein>
<organism evidence="1 2">
    <name type="scientific">Cryobacterium breve</name>
    <dbReference type="NCBI Taxonomy" id="1259258"/>
    <lineage>
        <taxon>Bacteria</taxon>
        <taxon>Bacillati</taxon>
        <taxon>Actinomycetota</taxon>
        <taxon>Actinomycetes</taxon>
        <taxon>Micrococcales</taxon>
        <taxon>Microbacteriaceae</taxon>
        <taxon>Cryobacterium</taxon>
    </lineage>
</organism>
<reference evidence="1 2" key="1">
    <citation type="submission" date="2021-05" db="EMBL/GenBank/DDBJ databases">
        <authorList>
            <person name="Kumar R."/>
            <person name="Kumar A."/>
            <person name="Mukhia S."/>
        </authorList>
    </citation>
    <scope>NUCLEOTIDE SEQUENCE [LARGE SCALE GENOMIC DNA]</scope>
    <source>
        <strain evidence="1 2">ERMR7:08</strain>
    </source>
</reference>
<evidence type="ECO:0008006" key="3">
    <source>
        <dbReference type="Google" id="ProtNLM"/>
    </source>
</evidence>
<evidence type="ECO:0000313" key="2">
    <source>
        <dbReference type="Proteomes" id="UP001212421"/>
    </source>
</evidence>
<name>A0ABY7ND32_9MICO</name>
<dbReference type="RefSeq" id="WP_281534812.1">
    <property type="nucleotide sequence ID" value="NZ_CP075584.1"/>
</dbReference>